<evidence type="ECO:0000256" key="3">
    <source>
        <dbReference type="ARBA" id="ARBA00022833"/>
    </source>
</evidence>
<protein>
    <recommendedName>
        <fullName evidence="6">BED-type domain-containing protein</fullName>
    </recommendedName>
</protein>
<evidence type="ECO:0000256" key="4">
    <source>
        <dbReference type="PROSITE-ProRule" id="PRU00027"/>
    </source>
</evidence>
<evidence type="ECO:0000256" key="1">
    <source>
        <dbReference type="ARBA" id="ARBA00022723"/>
    </source>
</evidence>
<dbReference type="InterPro" id="IPR036236">
    <property type="entry name" value="Znf_C2H2_sf"/>
</dbReference>
<name>A0A7J7NCF8_9MAGN</name>
<keyword evidence="2 4" id="KW-0863">Zinc-finger</keyword>
<dbReference type="SUPFAM" id="SSF57667">
    <property type="entry name" value="beta-beta-alpha zinc fingers"/>
    <property type="match status" value="1"/>
</dbReference>
<dbReference type="Proteomes" id="UP000541444">
    <property type="component" value="Unassembled WGS sequence"/>
</dbReference>
<feature type="domain" description="BED-type" evidence="6">
    <location>
        <begin position="38"/>
        <end position="96"/>
    </location>
</feature>
<gene>
    <name evidence="7" type="ORF">GIB67_017040</name>
</gene>
<dbReference type="PANTHER" id="PTHR34396">
    <property type="entry name" value="OS03G0264950 PROTEIN-RELATED"/>
    <property type="match status" value="1"/>
</dbReference>
<dbReference type="GO" id="GO:0008270">
    <property type="term" value="F:zinc ion binding"/>
    <property type="evidence" value="ECO:0007669"/>
    <property type="project" value="UniProtKB-KW"/>
</dbReference>
<dbReference type="SMART" id="SM00614">
    <property type="entry name" value="ZnF_BED"/>
    <property type="match status" value="1"/>
</dbReference>
<organism evidence="7 8">
    <name type="scientific">Kingdonia uniflora</name>
    <dbReference type="NCBI Taxonomy" id="39325"/>
    <lineage>
        <taxon>Eukaryota</taxon>
        <taxon>Viridiplantae</taxon>
        <taxon>Streptophyta</taxon>
        <taxon>Embryophyta</taxon>
        <taxon>Tracheophyta</taxon>
        <taxon>Spermatophyta</taxon>
        <taxon>Magnoliopsida</taxon>
        <taxon>Ranunculales</taxon>
        <taxon>Circaeasteraceae</taxon>
        <taxon>Kingdonia</taxon>
    </lineage>
</organism>
<dbReference type="GO" id="GO:1990837">
    <property type="term" value="F:sequence-specific double-stranded DNA binding"/>
    <property type="evidence" value="ECO:0007669"/>
    <property type="project" value="TreeGrafter"/>
</dbReference>
<evidence type="ECO:0000256" key="5">
    <source>
        <dbReference type="SAM" id="MobiDB-lite"/>
    </source>
</evidence>
<dbReference type="GO" id="GO:0006357">
    <property type="term" value="P:regulation of transcription by RNA polymerase II"/>
    <property type="evidence" value="ECO:0007669"/>
    <property type="project" value="TreeGrafter"/>
</dbReference>
<keyword evidence="1" id="KW-0479">Metal-binding</keyword>
<feature type="compositionally biased region" description="Polar residues" evidence="5">
    <location>
        <begin position="1"/>
        <end position="24"/>
    </location>
</feature>
<keyword evidence="3" id="KW-0862">Zinc</keyword>
<dbReference type="GO" id="GO:0005634">
    <property type="term" value="C:nucleus"/>
    <property type="evidence" value="ECO:0007669"/>
    <property type="project" value="TreeGrafter"/>
</dbReference>
<feature type="region of interest" description="Disordered" evidence="5">
    <location>
        <begin position="1"/>
        <end position="40"/>
    </location>
</feature>
<dbReference type="PANTHER" id="PTHR34396:SF27">
    <property type="entry name" value="OS08G0208700 PROTEIN"/>
    <property type="match status" value="1"/>
</dbReference>
<dbReference type="OrthoDB" id="1745426at2759"/>
<feature type="non-terminal residue" evidence="7">
    <location>
        <position position="156"/>
    </location>
</feature>
<evidence type="ECO:0000313" key="7">
    <source>
        <dbReference type="EMBL" id="KAF6164837.1"/>
    </source>
</evidence>
<dbReference type="InterPro" id="IPR053031">
    <property type="entry name" value="Cuticle_assoc_protein"/>
</dbReference>
<feature type="compositionally biased region" description="Basic residues" evidence="5">
    <location>
        <begin position="30"/>
        <end position="40"/>
    </location>
</feature>
<evidence type="ECO:0000259" key="6">
    <source>
        <dbReference type="PROSITE" id="PS50808"/>
    </source>
</evidence>
<dbReference type="EMBL" id="JACGCM010000882">
    <property type="protein sequence ID" value="KAF6164837.1"/>
    <property type="molecule type" value="Genomic_DNA"/>
</dbReference>
<dbReference type="PROSITE" id="PS50808">
    <property type="entry name" value="ZF_BED"/>
    <property type="match status" value="1"/>
</dbReference>
<comment type="caution">
    <text evidence="7">The sequence shown here is derived from an EMBL/GenBank/DDBJ whole genome shotgun (WGS) entry which is preliminary data.</text>
</comment>
<evidence type="ECO:0000313" key="8">
    <source>
        <dbReference type="Proteomes" id="UP000541444"/>
    </source>
</evidence>
<dbReference type="AlphaFoldDB" id="A0A7J7NCF8"/>
<dbReference type="InterPro" id="IPR003656">
    <property type="entry name" value="Znf_BED"/>
</dbReference>
<reference evidence="7 8" key="1">
    <citation type="journal article" date="2020" name="IScience">
        <title>Genome Sequencing of the Endangered Kingdonia uniflora (Circaeasteraceae, Ranunculales) Reveals Potential Mechanisms of Evolutionary Specialization.</title>
        <authorList>
            <person name="Sun Y."/>
            <person name="Deng T."/>
            <person name="Zhang A."/>
            <person name="Moore M.J."/>
            <person name="Landis J.B."/>
            <person name="Lin N."/>
            <person name="Zhang H."/>
            <person name="Zhang X."/>
            <person name="Huang J."/>
            <person name="Zhang X."/>
            <person name="Sun H."/>
            <person name="Wang H."/>
        </authorList>
    </citation>
    <scope>NUCLEOTIDE SEQUENCE [LARGE SCALE GENOMIC DNA]</scope>
    <source>
        <strain evidence="7">TB1705</strain>
        <tissue evidence="7">Leaf</tissue>
    </source>
</reference>
<dbReference type="Pfam" id="PF02892">
    <property type="entry name" value="zf-BED"/>
    <property type="match status" value="1"/>
</dbReference>
<sequence length="156" mass="17362">MEQSLTQDGEQTTQVGPDSKNSQPDVPLSPKKKRGTKRKTSKMWDHFTIIEGTYEVPKRSECNYCQTSIGCHSKSNGTSTMLNHLANICSKYPYGKYGNVTKGQQTLAFKTKGDGQNEVVGVTWSVEACIIGLAKMIVMDELPFRFVEGLGFKHFC</sequence>
<keyword evidence="8" id="KW-1185">Reference proteome</keyword>
<accession>A0A7J7NCF8</accession>
<proteinExistence type="predicted"/>
<evidence type="ECO:0000256" key="2">
    <source>
        <dbReference type="ARBA" id="ARBA00022771"/>
    </source>
</evidence>